<accession>A0A0S4TAQ0</accession>
<evidence type="ECO:0000313" key="2">
    <source>
        <dbReference type="EMBL" id="CUV04270.1"/>
    </source>
</evidence>
<sequence length="365" mass="43119">MIKIYSKLKDENEETSNSLSTFRKKNVSKIGRNLTSNISRFYKTLYEENYLRIISEEIFDFQSLKDINGLNLDSFNDFVMSIKSPYIKNIESIPYFDQKHNIGSNERFKIIYWLSLHSNRLKFQSCTFHLSCRIFDTFLIETHVQYNNSELAATAAACFLLASNIIETVSDMIVPSIRQFCNAAKWLNPDKILKRQLEILTHVNTSFGINYTPSKLLYIYISRIKYHSILSKEFLHLYRNGEIIRIFDSSLAICDLLQYTPLPTTKNGQSLISIIPCFILWVKLETYIIFNEFDCKYIQNLFFKEICSLNNYLCKEIVNIIYQITKELVDFNEKLVIDYWHKQDRQIIRSETPNIHLHIFPDKKD</sequence>
<evidence type="ECO:0000313" key="3">
    <source>
        <dbReference type="EMBL" id="PPS97172.1"/>
    </source>
</evidence>
<dbReference type="VEuPathDB" id="CryptoDB:CHUDEA1_3150"/>
<dbReference type="InterPro" id="IPR036915">
    <property type="entry name" value="Cyclin-like_sf"/>
</dbReference>
<evidence type="ECO:0000313" key="4">
    <source>
        <dbReference type="Proteomes" id="UP001429100"/>
    </source>
</evidence>
<dbReference type="Gene3D" id="1.10.472.10">
    <property type="entry name" value="Cyclin-like"/>
    <property type="match status" value="1"/>
</dbReference>
<evidence type="ECO:0000259" key="1">
    <source>
        <dbReference type="Pfam" id="PF00134"/>
    </source>
</evidence>
<dbReference type="VEuPathDB" id="CryptoDB:ChTU502y2012_412g0190"/>
<dbReference type="VEuPathDB" id="CryptoDB:Chro.10354"/>
<dbReference type="EMBL" id="LN877947">
    <property type="protein sequence ID" value="CUV04270.1"/>
    <property type="molecule type" value="Genomic_DNA"/>
</dbReference>
<name>A0A0S4TAQ0_CRYHO</name>
<dbReference type="SUPFAM" id="SSF47954">
    <property type="entry name" value="Cyclin-like"/>
    <property type="match status" value="1"/>
</dbReference>
<reference evidence="3 4" key="3">
    <citation type="submission" date="2017-10" db="EMBL/GenBank/DDBJ databases">
        <title>Consistent, comparative and evidence-based genome annotation and re-annotation for the closely-related species, Cryptosporidium parvum, C. hominis and C. tyzzeri.</title>
        <authorList>
            <person name="Baptista R.P."/>
            <person name="Li Y."/>
            <person name="Sateriale A."/>
            <person name="Striepen B."/>
            <person name="Kissinger J.C."/>
        </authorList>
    </citation>
    <scope>NUCLEOTIDE SEQUENCE [LARGE SCALE GENOMIC DNA]</scope>
    <source>
        <strain evidence="3">30976</strain>
    </source>
</reference>
<dbReference type="AlphaFoldDB" id="A0A0S4TAQ0"/>
<dbReference type="Proteomes" id="UP001429100">
    <property type="component" value="Unassembled WGS sequence"/>
</dbReference>
<organism evidence="2">
    <name type="scientific">Cryptosporidium hominis</name>
    <dbReference type="NCBI Taxonomy" id="237895"/>
    <lineage>
        <taxon>Eukaryota</taxon>
        <taxon>Sar</taxon>
        <taxon>Alveolata</taxon>
        <taxon>Apicomplexa</taxon>
        <taxon>Conoidasida</taxon>
        <taxon>Coccidia</taxon>
        <taxon>Eucoccidiorida</taxon>
        <taxon>Eimeriorina</taxon>
        <taxon>Cryptosporidiidae</taxon>
        <taxon>Cryptosporidium</taxon>
    </lineage>
</organism>
<dbReference type="Pfam" id="PF00134">
    <property type="entry name" value="Cyclin_N"/>
    <property type="match status" value="1"/>
</dbReference>
<reference evidence="3 4" key="1">
    <citation type="submission" date="2014-11" db="EMBL/GenBank/DDBJ databases">
        <title>Comparative genomic analysis of Cryptosporidium hominis reveals occurrence of genetic recombination in virulent subtypes.</title>
        <authorList>
            <person name="Guo Y."/>
            <person name="Tang K."/>
            <person name="Frace M."/>
            <person name="Li N."/>
            <person name="Roellig D.M."/>
            <person name="Sammons S."/>
            <person name="Knipe K."/>
            <person name="Rowe L."/>
            <person name="Feng Y."/>
            <person name="Xiao L."/>
        </authorList>
    </citation>
    <scope>NUCLEOTIDE SEQUENCE [LARGE SCALE GENOMIC DNA]</scope>
    <source>
        <strain evidence="3">30976</strain>
    </source>
</reference>
<dbReference type="InterPro" id="IPR006671">
    <property type="entry name" value="Cyclin_N"/>
</dbReference>
<dbReference type="EMBL" id="JTAI01000044">
    <property type="protein sequence ID" value="PPS97172.1"/>
    <property type="molecule type" value="Genomic_DNA"/>
</dbReference>
<gene>
    <name evidence="2" type="ORF">CHUDEA1_3150</name>
    <name evidence="3" type="ORF">GY17_00001327</name>
</gene>
<feature type="domain" description="Cyclin N-terminal" evidence="1">
    <location>
        <begin position="88"/>
        <end position="204"/>
    </location>
</feature>
<protein>
    <submittedName>
        <fullName evidence="3">Cyclin-like protein</fullName>
    </submittedName>
</protein>
<keyword evidence="4" id="KW-1185">Reference proteome</keyword>
<proteinExistence type="predicted"/>
<dbReference type="VEuPathDB" id="CryptoDB:GY17_00001327"/>
<dbReference type="Proteomes" id="UP000199752">
    <property type="component" value="Chromosome 1"/>
</dbReference>
<reference evidence="2" key="2">
    <citation type="submission" date="2015-08" db="EMBL/GenBank/DDBJ databases">
        <authorList>
            <person name="Babu N.S."/>
            <person name="Beckwith C.J."/>
            <person name="Beseler K.G."/>
            <person name="Brison A."/>
            <person name="Carone J.V."/>
            <person name="Caskin T.P."/>
            <person name="Diamond M."/>
            <person name="Durham M.E."/>
            <person name="Foxe J.M."/>
            <person name="Go M."/>
            <person name="Henderson B.A."/>
            <person name="Jones I.B."/>
            <person name="McGettigan J.A."/>
            <person name="Micheletti S.J."/>
            <person name="Nasrallah M.E."/>
            <person name="Ortiz D."/>
            <person name="Piller C.R."/>
            <person name="Privatt S.R."/>
            <person name="Schneider S.L."/>
            <person name="Sharp S."/>
            <person name="Smith T.C."/>
            <person name="Stanton J.D."/>
            <person name="Ullery H.E."/>
            <person name="Wilson R.J."/>
            <person name="Serrano M.G."/>
            <person name="Buck G."/>
            <person name="Lee V."/>
            <person name="Wang Y."/>
            <person name="Carvalho R."/>
            <person name="Voegtly L."/>
            <person name="Shi R."/>
            <person name="Duckworth R."/>
            <person name="Johnson A."/>
            <person name="Loviza R."/>
            <person name="Walstead R."/>
            <person name="Shah Z."/>
            <person name="Kiflezghi M."/>
            <person name="Wade K."/>
            <person name="Ball S.L."/>
            <person name="Bradley K.W."/>
            <person name="Asai D.J."/>
            <person name="Bowman C.A."/>
            <person name="Russell D.A."/>
            <person name="Pope W.H."/>
            <person name="Jacobs-Sera D."/>
            <person name="Hendrix R.W."/>
            <person name="Hatfull G.F."/>
        </authorList>
    </citation>
    <scope>NUCLEOTIDE SEQUENCE [LARGE SCALE GENOMIC DNA]</scope>
</reference>